<dbReference type="Pfam" id="PF00089">
    <property type="entry name" value="Trypsin"/>
    <property type="match status" value="2"/>
</dbReference>
<keyword evidence="4 7" id="KW-0720">Serine protease</keyword>
<organism evidence="10 11">
    <name type="scientific">Alligator mississippiensis</name>
    <name type="common">American alligator</name>
    <dbReference type="NCBI Taxonomy" id="8496"/>
    <lineage>
        <taxon>Eukaryota</taxon>
        <taxon>Metazoa</taxon>
        <taxon>Chordata</taxon>
        <taxon>Craniata</taxon>
        <taxon>Vertebrata</taxon>
        <taxon>Euteleostomi</taxon>
        <taxon>Archelosauria</taxon>
        <taxon>Archosauria</taxon>
        <taxon>Crocodylia</taxon>
        <taxon>Alligatoridae</taxon>
        <taxon>Alligatorinae</taxon>
        <taxon>Alligator</taxon>
    </lineage>
</organism>
<name>A0A151NH79_ALLMI</name>
<evidence type="ECO:0000256" key="7">
    <source>
        <dbReference type="RuleBase" id="RU363034"/>
    </source>
</evidence>
<evidence type="ECO:0000259" key="9">
    <source>
        <dbReference type="PROSITE" id="PS50240"/>
    </source>
</evidence>
<accession>A0A151NH79</accession>
<dbReference type="PROSITE" id="PS50240">
    <property type="entry name" value="TRYPSIN_DOM"/>
    <property type="match status" value="1"/>
</dbReference>
<gene>
    <name evidence="10" type="primary">GZMH</name>
    <name evidence="10" type="ORF">Y1Q_0013146</name>
</gene>
<reference evidence="10 11" key="1">
    <citation type="journal article" date="2012" name="Genome Biol.">
        <title>Sequencing three crocodilian genomes to illuminate the evolution of archosaurs and amniotes.</title>
        <authorList>
            <person name="St John J.A."/>
            <person name="Braun E.L."/>
            <person name="Isberg S.R."/>
            <person name="Miles L.G."/>
            <person name="Chong A.Y."/>
            <person name="Gongora J."/>
            <person name="Dalzell P."/>
            <person name="Moran C."/>
            <person name="Bed'hom B."/>
            <person name="Abzhanov A."/>
            <person name="Burgess S.C."/>
            <person name="Cooksey A.M."/>
            <person name="Castoe T.A."/>
            <person name="Crawford N.G."/>
            <person name="Densmore L.D."/>
            <person name="Drew J.C."/>
            <person name="Edwards S.V."/>
            <person name="Faircloth B.C."/>
            <person name="Fujita M.K."/>
            <person name="Greenwold M.J."/>
            <person name="Hoffmann F.G."/>
            <person name="Howard J.M."/>
            <person name="Iguchi T."/>
            <person name="Janes D.E."/>
            <person name="Khan S.Y."/>
            <person name="Kohno S."/>
            <person name="de Koning A.J."/>
            <person name="Lance S.L."/>
            <person name="McCarthy F.M."/>
            <person name="McCormack J.E."/>
            <person name="Merchant M.E."/>
            <person name="Peterson D.G."/>
            <person name="Pollock D.D."/>
            <person name="Pourmand N."/>
            <person name="Raney B.J."/>
            <person name="Roessler K.A."/>
            <person name="Sanford J.R."/>
            <person name="Sawyer R.H."/>
            <person name="Schmidt C.J."/>
            <person name="Triplett E.W."/>
            <person name="Tuberville T.D."/>
            <person name="Venegas-Anaya M."/>
            <person name="Howard J.T."/>
            <person name="Jarvis E.D."/>
            <person name="Guillette L.J.Jr."/>
            <person name="Glenn T.C."/>
            <person name="Green R.E."/>
            <person name="Ray D.A."/>
        </authorList>
    </citation>
    <scope>NUCLEOTIDE SEQUENCE [LARGE SCALE GENOMIC DNA]</scope>
    <source>
        <strain evidence="10">KSC_2009_1</strain>
    </source>
</reference>
<dbReference type="Gene3D" id="2.40.10.10">
    <property type="entry name" value="Trypsin-like serine proteases"/>
    <property type="match status" value="2"/>
</dbReference>
<feature type="chain" id="PRO_5007586063" evidence="8">
    <location>
        <begin position="19"/>
        <end position="199"/>
    </location>
</feature>
<comment type="caution">
    <text evidence="10">The sequence shown here is derived from an EMBL/GenBank/DDBJ whole genome shotgun (WGS) entry which is preliminary data.</text>
</comment>
<dbReference type="GO" id="GO:0004252">
    <property type="term" value="F:serine-type endopeptidase activity"/>
    <property type="evidence" value="ECO:0007669"/>
    <property type="project" value="InterPro"/>
</dbReference>
<dbReference type="InterPro" id="IPR001254">
    <property type="entry name" value="Trypsin_dom"/>
</dbReference>
<feature type="signal peptide" evidence="8">
    <location>
        <begin position="1"/>
        <end position="18"/>
    </location>
</feature>
<keyword evidence="6" id="KW-1015">Disulfide bond</keyword>
<evidence type="ECO:0000313" key="10">
    <source>
        <dbReference type="EMBL" id="KYO36110.1"/>
    </source>
</evidence>
<dbReference type="SMART" id="SM00020">
    <property type="entry name" value="Tryp_SPc"/>
    <property type="match status" value="1"/>
</dbReference>
<dbReference type="InterPro" id="IPR043504">
    <property type="entry name" value="Peptidase_S1_PA_chymotrypsin"/>
</dbReference>
<dbReference type="PANTHER" id="PTHR24271:SF81">
    <property type="entry name" value="GRANZYME B"/>
    <property type="match status" value="1"/>
</dbReference>
<dbReference type="EMBL" id="AKHW03003018">
    <property type="protein sequence ID" value="KYO36110.1"/>
    <property type="molecule type" value="Genomic_DNA"/>
</dbReference>
<protein>
    <submittedName>
        <fullName evidence="10">Granzyme H</fullName>
    </submittedName>
</protein>
<dbReference type="PANTHER" id="PTHR24271">
    <property type="entry name" value="KALLIKREIN-RELATED"/>
    <property type="match status" value="1"/>
</dbReference>
<dbReference type="FunFam" id="2.40.10.10:FF:000005">
    <property type="entry name" value="Serine protease 37"/>
    <property type="match status" value="1"/>
</dbReference>
<dbReference type="Proteomes" id="UP000050525">
    <property type="component" value="Unassembled WGS sequence"/>
</dbReference>
<keyword evidence="5" id="KW-0865">Zymogen</keyword>
<dbReference type="STRING" id="8496.A0A151NH79"/>
<keyword evidence="11" id="KW-1185">Reference proteome</keyword>
<dbReference type="InterPro" id="IPR009003">
    <property type="entry name" value="Peptidase_S1_PA"/>
</dbReference>
<keyword evidence="1 7" id="KW-0645">Protease</keyword>
<evidence type="ECO:0000256" key="1">
    <source>
        <dbReference type="ARBA" id="ARBA00022670"/>
    </source>
</evidence>
<evidence type="ECO:0000313" key="11">
    <source>
        <dbReference type="Proteomes" id="UP000050525"/>
    </source>
</evidence>
<dbReference type="InterPro" id="IPR018114">
    <property type="entry name" value="TRYPSIN_HIS"/>
</dbReference>
<dbReference type="InterPro" id="IPR001314">
    <property type="entry name" value="Peptidase_S1A"/>
</dbReference>
<dbReference type="InterPro" id="IPR033116">
    <property type="entry name" value="TRYPSIN_SER"/>
</dbReference>
<keyword evidence="2 8" id="KW-0732">Signal</keyword>
<evidence type="ECO:0000256" key="5">
    <source>
        <dbReference type="ARBA" id="ARBA00023145"/>
    </source>
</evidence>
<dbReference type="GO" id="GO:0006508">
    <property type="term" value="P:proteolysis"/>
    <property type="evidence" value="ECO:0007669"/>
    <property type="project" value="UniProtKB-KW"/>
</dbReference>
<evidence type="ECO:0000256" key="4">
    <source>
        <dbReference type="ARBA" id="ARBA00022825"/>
    </source>
</evidence>
<evidence type="ECO:0000256" key="8">
    <source>
        <dbReference type="SAM" id="SignalP"/>
    </source>
</evidence>
<dbReference type="SUPFAM" id="SSF50494">
    <property type="entry name" value="Trypsin-like serine proteases"/>
    <property type="match status" value="1"/>
</dbReference>
<proteinExistence type="predicted"/>
<evidence type="ECO:0000256" key="3">
    <source>
        <dbReference type="ARBA" id="ARBA00022801"/>
    </source>
</evidence>
<keyword evidence="3 7" id="KW-0378">Hydrolase</keyword>
<dbReference type="PROSITE" id="PS00135">
    <property type="entry name" value="TRYPSIN_SER"/>
    <property type="match status" value="1"/>
</dbReference>
<dbReference type="PROSITE" id="PS00134">
    <property type="entry name" value="TRYPSIN_HIS"/>
    <property type="match status" value="1"/>
</dbReference>
<evidence type="ECO:0000256" key="6">
    <source>
        <dbReference type="ARBA" id="ARBA00023157"/>
    </source>
</evidence>
<dbReference type="PRINTS" id="PR00722">
    <property type="entry name" value="CHYMOTRYPSIN"/>
</dbReference>
<feature type="domain" description="Peptidase S1" evidence="9">
    <location>
        <begin position="21"/>
        <end position="197"/>
    </location>
</feature>
<sequence>MLLPVLLVSSLLPSGALAGEIIGGWKAKPHSKPYMAFVQIVTQSGKGFECGGFLVQEDFVLTAAHCIPEGQSAPQRWENNAWVMLGAHDRSKTEKNRQEIAVRRMIPHEDYNRKTHKNDIMLLQQCKQLYRSFNSTSMICTGHRGDKKSPFKGDSGGPLVCNSIAQGIVSFSTACGLPPTFYTRISAYINWIEENMGQE</sequence>
<evidence type="ECO:0000256" key="2">
    <source>
        <dbReference type="ARBA" id="ARBA00022729"/>
    </source>
</evidence>
<dbReference type="CDD" id="cd00190">
    <property type="entry name" value="Tryp_SPc"/>
    <property type="match status" value="1"/>
</dbReference>
<dbReference type="AlphaFoldDB" id="A0A151NH79"/>
<dbReference type="eggNOG" id="KOG3627">
    <property type="taxonomic scope" value="Eukaryota"/>
</dbReference>